<dbReference type="SMART" id="SM00448">
    <property type="entry name" value="REC"/>
    <property type="match status" value="1"/>
</dbReference>
<dbReference type="PANTHER" id="PTHR32071">
    <property type="entry name" value="TRANSCRIPTIONAL REGULATORY PROTEIN"/>
    <property type="match status" value="1"/>
</dbReference>
<dbReference type="Pfam" id="PF02954">
    <property type="entry name" value="HTH_8"/>
    <property type="match status" value="1"/>
</dbReference>
<dbReference type="InterPro" id="IPR011006">
    <property type="entry name" value="CheY-like_superfamily"/>
</dbReference>
<dbReference type="KEGG" id="tcl:Tchl_1359"/>
<evidence type="ECO:0000313" key="2">
    <source>
        <dbReference type="Proteomes" id="UP000185739"/>
    </source>
</evidence>
<dbReference type="InterPro" id="IPR027417">
    <property type="entry name" value="P-loop_NTPase"/>
</dbReference>
<gene>
    <name evidence="1" type="ORF">Tchl_1359</name>
</gene>
<dbReference type="Gene3D" id="1.10.10.60">
    <property type="entry name" value="Homeodomain-like"/>
    <property type="match status" value="1"/>
</dbReference>
<organism evidence="1 2">
    <name type="scientific">Thauera chlorobenzoica</name>
    <dbReference type="NCBI Taxonomy" id="96773"/>
    <lineage>
        <taxon>Bacteria</taxon>
        <taxon>Pseudomonadati</taxon>
        <taxon>Pseudomonadota</taxon>
        <taxon>Betaproteobacteria</taxon>
        <taxon>Rhodocyclales</taxon>
        <taxon>Zoogloeaceae</taxon>
        <taxon>Thauera</taxon>
    </lineage>
</organism>
<keyword evidence="2" id="KW-1185">Reference proteome</keyword>
<dbReference type="SUPFAM" id="SSF52540">
    <property type="entry name" value="P-loop containing nucleoside triphosphate hydrolases"/>
    <property type="match status" value="1"/>
</dbReference>
<dbReference type="SMART" id="SM00382">
    <property type="entry name" value="AAA"/>
    <property type="match status" value="1"/>
</dbReference>
<protein>
    <submittedName>
        <fullName evidence="1">Sigma-54 dependent DNA-binding response regulator</fullName>
    </submittedName>
</protein>
<name>A0A1H5T8M5_9RHOO</name>
<dbReference type="Gene3D" id="3.40.50.2300">
    <property type="match status" value="1"/>
</dbReference>
<dbReference type="GO" id="GO:0005524">
    <property type="term" value="F:ATP binding"/>
    <property type="evidence" value="ECO:0007669"/>
    <property type="project" value="InterPro"/>
</dbReference>
<dbReference type="GO" id="GO:0000160">
    <property type="term" value="P:phosphorelay signal transduction system"/>
    <property type="evidence" value="ECO:0007669"/>
    <property type="project" value="InterPro"/>
</dbReference>
<dbReference type="InterPro" id="IPR009057">
    <property type="entry name" value="Homeodomain-like_sf"/>
</dbReference>
<dbReference type="SUPFAM" id="SSF52172">
    <property type="entry name" value="CheY-like"/>
    <property type="match status" value="1"/>
</dbReference>
<dbReference type="CDD" id="cd00009">
    <property type="entry name" value="AAA"/>
    <property type="match status" value="1"/>
</dbReference>
<dbReference type="InterPro" id="IPR002197">
    <property type="entry name" value="HTH_Fis"/>
</dbReference>
<dbReference type="CDD" id="cd00156">
    <property type="entry name" value="REC"/>
    <property type="match status" value="1"/>
</dbReference>
<sequence>MPPKILIVDDDRHTRVFLERLLAKTAELSLAVDAREARQRFAATDFNLVLMDQCLPDANGIDLLRELRRQRPRLVAILMTGFADVRDAVAAVRDGVFDYQTKPFEDIDALEAVIGKALELDQAYRDIDTLRAQLNTGTHLPVIVGQSPAMAYAQAQLQRVAGIDITVLLEGESGTGKDLAAKLIHGLSARSGQPYLEVNCGGLPETLLESLLFGFEKGAFTGAGQATAGYFEKAHGGTLFLDEIADMSPKLQSSLLRVLQDNSYTRIGSAQTRKADFRLVCATNRPLQAEVKAGRFREDLYYRIAVVTIVMPPLRERSGDILPLAMHFLEAFNAKFGRHCGPFTPAAVEALEHHPWEGNVRQLQHCIERTVALHGDGPIDDIHLFSEGFDAPRAGLELGPGPAESSQAALGYQDARASFERDYMVRLLEAAHGNVSEAARLSGIPRQNLYVRMKRWGIVTER</sequence>
<dbReference type="PROSITE" id="PS50045">
    <property type="entry name" value="SIGMA54_INTERACT_4"/>
    <property type="match status" value="1"/>
</dbReference>
<keyword evidence="1" id="KW-0238">DNA-binding</keyword>
<accession>A0A1H5T8M5</accession>
<dbReference type="PRINTS" id="PR01590">
    <property type="entry name" value="HTHFIS"/>
</dbReference>
<dbReference type="STRING" id="96773.Tchl_1359"/>
<dbReference type="FunFam" id="3.40.50.300:FF:000006">
    <property type="entry name" value="DNA-binding transcriptional regulator NtrC"/>
    <property type="match status" value="1"/>
</dbReference>
<evidence type="ECO:0000313" key="1">
    <source>
        <dbReference type="EMBL" id="APR04218.1"/>
    </source>
</evidence>
<dbReference type="AlphaFoldDB" id="A0A1H5T8M5"/>
<dbReference type="InterPro" id="IPR025943">
    <property type="entry name" value="Sigma_54_int_dom_ATP-bd_2"/>
</dbReference>
<dbReference type="Pfam" id="PF25601">
    <property type="entry name" value="AAA_lid_14"/>
    <property type="match status" value="1"/>
</dbReference>
<dbReference type="InterPro" id="IPR002078">
    <property type="entry name" value="Sigma_54_int"/>
</dbReference>
<reference evidence="1 2" key="1">
    <citation type="submission" date="2016-12" db="EMBL/GenBank/DDBJ databases">
        <title>Complete genome sequence of Thauera chlorobenzoica, a Betaproteobacterium degrading haloaromatics anaerobically to CO2 and halides.</title>
        <authorList>
            <person name="Goris T."/>
            <person name="Mergelsberg M."/>
            <person name="Boll M."/>
        </authorList>
    </citation>
    <scope>NUCLEOTIDE SEQUENCE [LARGE SCALE GENOMIC DNA]</scope>
    <source>
        <strain evidence="1 2">3CB1</strain>
    </source>
</reference>
<dbReference type="InterPro" id="IPR003593">
    <property type="entry name" value="AAA+_ATPase"/>
</dbReference>
<dbReference type="Proteomes" id="UP000185739">
    <property type="component" value="Chromosome"/>
</dbReference>
<dbReference type="Gene3D" id="3.40.50.300">
    <property type="entry name" value="P-loop containing nucleotide triphosphate hydrolases"/>
    <property type="match status" value="1"/>
</dbReference>
<dbReference type="GO" id="GO:0043565">
    <property type="term" value="F:sequence-specific DNA binding"/>
    <property type="evidence" value="ECO:0007669"/>
    <property type="project" value="InterPro"/>
</dbReference>
<dbReference type="GO" id="GO:0006355">
    <property type="term" value="P:regulation of DNA-templated transcription"/>
    <property type="evidence" value="ECO:0007669"/>
    <property type="project" value="InterPro"/>
</dbReference>
<dbReference type="PROSITE" id="PS50110">
    <property type="entry name" value="RESPONSE_REGULATORY"/>
    <property type="match status" value="1"/>
</dbReference>
<dbReference type="EMBL" id="CP018839">
    <property type="protein sequence ID" value="APR04218.1"/>
    <property type="molecule type" value="Genomic_DNA"/>
</dbReference>
<dbReference type="OrthoDB" id="5288224at2"/>
<dbReference type="InterPro" id="IPR001789">
    <property type="entry name" value="Sig_transdc_resp-reg_receiver"/>
</dbReference>
<dbReference type="Pfam" id="PF00072">
    <property type="entry name" value="Response_reg"/>
    <property type="match status" value="1"/>
</dbReference>
<dbReference type="PROSITE" id="PS00676">
    <property type="entry name" value="SIGMA54_INTERACT_2"/>
    <property type="match status" value="1"/>
</dbReference>
<dbReference type="RefSeq" id="WP_075147726.1">
    <property type="nucleotide sequence ID" value="NZ_CP018839.1"/>
</dbReference>
<dbReference type="InterPro" id="IPR058031">
    <property type="entry name" value="AAA_lid_NorR"/>
</dbReference>
<proteinExistence type="predicted"/>
<dbReference type="SUPFAM" id="SSF46689">
    <property type="entry name" value="Homeodomain-like"/>
    <property type="match status" value="1"/>
</dbReference>
<dbReference type="Pfam" id="PF00158">
    <property type="entry name" value="Sigma54_activat"/>
    <property type="match status" value="1"/>
</dbReference>
<dbReference type="Gene3D" id="1.10.8.60">
    <property type="match status" value="1"/>
</dbReference>